<keyword evidence="2" id="KW-0732">Signal</keyword>
<evidence type="ECO:0000256" key="2">
    <source>
        <dbReference type="SAM" id="SignalP"/>
    </source>
</evidence>
<evidence type="ECO:0000313" key="4">
    <source>
        <dbReference type="EMBL" id="ATB38979.1"/>
    </source>
</evidence>
<sequence length="327" mass="35646">MKNRLVVVACLMVGTPVLAAPPRPRPCQDRSPDRNGTRQGTLLWGMNGEGVLASVALDGARLEDKTLSGLRLERGHLVASPDSPSLEGVVFQGKTLDGKSVEVALCLAEPYQMDPSQVRYQIEVWKPEHAMWENPCMATDPVSTPRALAVPGVWDASGARQEMAGAFTFACEAGAIAKCVEWRYKPWAKKDGKSLADIHQACTRMARADYCGNGNSHTRDGNSIDVYDGLKVMERSTVSNELWDVRRGSFEAAWSTEGALCLSHTRDGRAVEEVMAECPNLFQRSDKDLGEGDQCTVVRKGANVEEAPLRNRSYGHGEQALFQGAVP</sequence>
<organism evidence="4 5">
    <name type="scientific">Cystobacter fuscus</name>
    <dbReference type="NCBI Taxonomy" id="43"/>
    <lineage>
        <taxon>Bacteria</taxon>
        <taxon>Pseudomonadati</taxon>
        <taxon>Myxococcota</taxon>
        <taxon>Myxococcia</taxon>
        <taxon>Myxococcales</taxon>
        <taxon>Cystobacterineae</taxon>
        <taxon>Archangiaceae</taxon>
        <taxon>Cystobacter</taxon>
    </lineage>
</organism>
<dbReference type="Pfam" id="PF20032">
    <property type="entry name" value="ADYC"/>
    <property type="match status" value="1"/>
</dbReference>
<dbReference type="Proteomes" id="UP000217257">
    <property type="component" value="Chromosome"/>
</dbReference>
<evidence type="ECO:0000313" key="5">
    <source>
        <dbReference type="Proteomes" id="UP000217257"/>
    </source>
</evidence>
<feature type="chain" id="PRO_5012038299" description="ADYC domain-containing protein" evidence="2">
    <location>
        <begin position="20"/>
        <end position="327"/>
    </location>
</feature>
<dbReference type="InterPro" id="IPR045426">
    <property type="entry name" value="ADYC"/>
</dbReference>
<dbReference type="EMBL" id="CP022098">
    <property type="protein sequence ID" value="ATB38979.1"/>
    <property type="molecule type" value="Genomic_DNA"/>
</dbReference>
<evidence type="ECO:0000259" key="3">
    <source>
        <dbReference type="Pfam" id="PF20032"/>
    </source>
</evidence>
<evidence type="ECO:0000256" key="1">
    <source>
        <dbReference type="SAM" id="MobiDB-lite"/>
    </source>
</evidence>
<feature type="signal peptide" evidence="2">
    <location>
        <begin position="1"/>
        <end position="19"/>
    </location>
</feature>
<proteinExistence type="predicted"/>
<gene>
    <name evidence="4" type="ORF">CYFUS_004418</name>
</gene>
<dbReference type="KEGG" id="cfus:CYFUS_004418"/>
<accession>A0A250J4W2</accession>
<protein>
    <recommendedName>
        <fullName evidence="3">ADYC domain-containing protein</fullName>
    </recommendedName>
</protein>
<dbReference type="AlphaFoldDB" id="A0A250J4W2"/>
<reference evidence="4 5" key="1">
    <citation type="submission" date="2017-06" db="EMBL/GenBank/DDBJ databases">
        <title>Sequencing and comparative analysis of myxobacterial genomes.</title>
        <authorList>
            <person name="Rupp O."/>
            <person name="Goesmann A."/>
            <person name="Sogaard-Andersen L."/>
        </authorList>
    </citation>
    <scope>NUCLEOTIDE SEQUENCE [LARGE SCALE GENOMIC DNA]</scope>
    <source>
        <strain evidence="4 5">DSM 52655</strain>
    </source>
</reference>
<feature type="compositionally biased region" description="Basic and acidic residues" evidence="1">
    <location>
        <begin position="26"/>
        <end position="36"/>
    </location>
</feature>
<feature type="domain" description="ADYC" evidence="3">
    <location>
        <begin position="85"/>
        <end position="267"/>
    </location>
</feature>
<name>A0A250J4W2_9BACT</name>
<feature type="region of interest" description="Disordered" evidence="1">
    <location>
        <begin position="20"/>
        <end position="40"/>
    </location>
</feature>